<feature type="region of interest" description="Disordered" evidence="4">
    <location>
        <begin position="405"/>
        <end position="428"/>
    </location>
</feature>
<keyword evidence="1" id="KW-0479">Metal-binding</keyword>
<dbReference type="Pfam" id="PF13832">
    <property type="entry name" value="zf-HC5HC2H_2"/>
    <property type="match status" value="1"/>
</dbReference>
<name>A0A212C0B4_CEREH</name>
<dbReference type="AlphaFoldDB" id="A0A212C0B4"/>
<dbReference type="EMBL" id="MKHE01000034">
    <property type="protein sequence ID" value="OWJ99437.1"/>
    <property type="molecule type" value="Genomic_DNA"/>
</dbReference>
<feature type="region of interest" description="Disordered" evidence="4">
    <location>
        <begin position="347"/>
        <end position="392"/>
    </location>
</feature>
<dbReference type="OrthoDB" id="20839at2759"/>
<evidence type="ECO:0000256" key="4">
    <source>
        <dbReference type="SAM" id="MobiDB-lite"/>
    </source>
</evidence>
<dbReference type="Gene3D" id="3.30.40.10">
    <property type="entry name" value="Zinc/RING finger domain, C3HC4 (zinc finger)"/>
    <property type="match status" value="2"/>
</dbReference>
<evidence type="ECO:0000313" key="7">
    <source>
        <dbReference type="Proteomes" id="UP000242450"/>
    </source>
</evidence>
<dbReference type="PANTHER" id="PTHR13793">
    <property type="entry name" value="PHD FINGER PROTEINS"/>
    <property type="match status" value="1"/>
</dbReference>
<feature type="region of interest" description="Disordered" evidence="4">
    <location>
        <begin position="302"/>
        <end position="330"/>
    </location>
</feature>
<feature type="domain" description="PHD-type" evidence="5">
    <location>
        <begin position="55"/>
        <end position="88"/>
    </location>
</feature>
<dbReference type="GO" id="GO:0000123">
    <property type="term" value="C:histone acetyltransferase complex"/>
    <property type="evidence" value="ECO:0007669"/>
    <property type="project" value="TreeGrafter"/>
</dbReference>
<protein>
    <submittedName>
        <fullName evidence="6">JADE3</fullName>
    </submittedName>
</protein>
<organism evidence="6 7">
    <name type="scientific">Cervus elaphus hippelaphus</name>
    <name type="common">European red deer</name>
    <dbReference type="NCBI Taxonomy" id="46360"/>
    <lineage>
        <taxon>Eukaryota</taxon>
        <taxon>Metazoa</taxon>
        <taxon>Chordata</taxon>
        <taxon>Craniata</taxon>
        <taxon>Vertebrata</taxon>
        <taxon>Euteleostomi</taxon>
        <taxon>Mammalia</taxon>
        <taxon>Eutheria</taxon>
        <taxon>Laurasiatheria</taxon>
        <taxon>Artiodactyla</taxon>
        <taxon>Ruminantia</taxon>
        <taxon>Pecora</taxon>
        <taxon>Cervidae</taxon>
        <taxon>Cervinae</taxon>
        <taxon>Cervus</taxon>
    </lineage>
</organism>
<dbReference type="PANTHER" id="PTHR13793:SF27">
    <property type="entry name" value="PROTEIN JADE-3"/>
    <property type="match status" value="1"/>
</dbReference>
<evidence type="ECO:0000256" key="2">
    <source>
        <dbReference type="ARBA" id="ARBA00022771"/>
    </source>
</evidence>
<evidence type="ECO:0000259" key="5">
    <source>
        <dbReference type="PROSITE" id="PS51805"/>
    </source>
</evidence>
<evidence type="ECO:0000313" key="6">
    <source>
        <dbReference type="EMBL" id="OWJ99437.1"/>
    </source>
</evidence>
<dbReference type="InterPro" id="IPR013083">
    <property type="entry name" value="Znf_RING/FYVE/PHD"/>
</dbReference>
<feature type="compositionally biased region" description="Polar residues" evidence="4">
    <location>
        <begin position="405"/>
        <end position="416"/>
    </location>
</feature>
<dbReference type="PROSITE" id="PS51805">
    <property type="entry name" value="EPHD"/>
    <property type="match status" value="1"/>
</dbReference>
<dbReference type="GO" id="GO:0006357">
    <property type="term" value="P:regulation of transcription by RNA polymerase II"/>
    <property type="evidence" value="ECO:0007669"/>
    <property type="project" value="TreeGrafter"/>
</dbReference>
<reference evidence="6 7" key="1">
    <citation type="journal article" date="2018" name="Mol. Genet. Genomics">
        <title>The red deer Cervus elaphus genome CerEla1.0: sequencing, annotating, genes, and chromosomes.</title>
        <authorList>
            <person name="Bana N.A."/>
            <person name="Nyiri A."/>
            <person name="Nagy J."/>
            <person name="Frank K."/>
            <person name="Nagy T."/>
            <person name="Steger V."/>
            <person name="Schiller M."/>
            <person name="Lakatos P."/>
            <person name="Sugar L."/>
            <person name="Horn P."/>
            <person name="Barta E."/>
            <person name="Orosz L."/>
        </authorList>
    </citation>
    <scope>NUCLEOTIDE SEQUENCE [LARGE SCALE GENOMIC DNA]</scope>
    <source>
        <strain evidence="6">Hungarian</strain>
    </source>
</reference>
<accession>A0A212C0B4</accession>
<gene>
    <name evidence="6" type="ORF">Celaphus_00009895</name>
</gene>
<evidence type="ECO:0000256" key="1">
    <source>
        <dbReference type="ARBA" id="ARBA00022723"/>
    </source>
</evidence>
<dbReference type="GO" id="GO:0008270">
    <property type="term" value="F:zinc ion binding"/>
    <property type="evidence" value="ECO:0007669"/>
    <property type="project" value="UniProtKB-KW"/>
</dbReference>
<keyword evidence="2" id="KW-0863">Zinc-finger</keyword>
<dbReference type="InterPro" id="IPR050701">
    <property type="entry name" value="Histone_Mod_Regulator"/>
</dbReference>
<proteinExistence type="predicted"/>
<feature type="region of interest" description="Disordered" evidence="4">
    <location>
        <begin position="138"/>
        <end position="157"/>
    </location>
</feature>
<keyword evidence="3" id="KW-0862">Zinc</keyword>
<feature type="compositionally biased region" description="Polar residues" evidence="4">
    <location>
        <begin position="355"/>
        <end position="365"/>
    </location>
</feature>
<comment type="caution">
    <text evidence="6">The sequence shown here is derived from an EMBL/GenBank/DDBJ whole genome shotgun (WGS) entry which is preliminary data.</text>
</comment>
<sequence length="428" mass="48679">MKEKEENLEINQSRHDLNKDLDGVAVVEMEKKACYGILKVPEGSWLCRSCVLGIHPQCLLCPKKGGAMKTTKTGTKWAHVSCALWIPECSIKTCITAFHVTCAFEHSLEMKTILDKGDEVKFKSYCLKHSQSRQKLRESEYPLHRASEQSQAKSEKTSLRAQKLRELEEEFYSMVNVEDVATELGLPMLIVDFIYNYWKLKRKSNFNKPLFPPKEEEENVLVQPREESIHTRMRMFMHLRQDLERVRNLCYMISRREKLKLSYNKLQEQIFGLQVKLANEEIAAENSLFYPPPRITLKLKMPKSATEDGSNSSTEPDHGPLSPDDSSPVCDMRSMQVAQDSLEMRMKSYPKHPQESQTDCLPTSPSDDRSEAEDPSPACKLPSPEFYHGQSLGKPLVLQAALHGQSSIGNGKNQPNPKFAKSNGLEGT</sequence>
<keyword evidence="7" id="KW-1185">Reference proteome</keyword>
<dbReference type="Proteomes" id="UP000242450">
    <property type="component" value="Chromosome X"/>
</dbReference>
<evidence type="ECO:0000256" key="3">
    <source>
        <dbReference type="ARBA" id="ARBA00022833"/>
    </source>
</evidence>
<dbReference type="InterPro" id="IPR034732">
    <property type="entry name" value="EPHD"/>
</dbReference>